<reference evidence="1 2" key="1">
    <citation type="submission" date="2019-07" db="EMBL/GenBank/DDBJ databases">
        <title>Phenotypic and genotypic antimicrobial resistance traits of Vibrio cholerae non-O1/non-O139 isolated from a large Austrian lake frequently associated with cases of infection.</title>
        <authorList>
            <person name="Lepuschitz S."/>
            <person name="Baron S."/>
            <person name="Larvor E."/>
            <person name="Granier S."/>
            <person name="Pretzer C."/>
            <person name="Mach R.L."/>
            <person name="Farnleitner A.H."/>
            <person name="Ruppitsch W."/>
            <person name="Pleininger S."/>
            <person name="Indra A."/>
            <person name="Kirschner A.K.T."/>
        </authorList>
    </citation>
    <scope>NUCLEOTIDE SEQUENCE [LARGE SCALE GENOMIC DNA]</scope>
    <source>
        <strain evidence="1 2">A12JL36W90</strain>
    </source>
</reference>
<gene>
    <name evidence="1" type="ORF">FLM02_19340</name>
</gene>
<comment type="caution">
    <text evidence="1">The sequence shown here is derived from an EMBL/GenBank/DDBJ whole genome shotgun (WGS) entry which is preliminary data.</text>
</comment>
<accession>A0A543XQC4</accession>
<evidence type="ECO:0000313" key="2">
    <source>
        <dbReference type="Proteomes" id="UP000319979"/>
    </source>
</evidence>
<sequence length="293" mass="34046">MIYPEITKLYKYQSYNINSISSLINKVIWAAKPTTFNDPFDCAVSLIPELERKSLLKLLISHLENKNKKDKKTEAMIELLNRALNDPDKYFEDLQEYNELVESLRNINEEAIKHIGVISLSALDDNMLMWSHYADQHQGFCVEFNRDKHNSLGSKKTLPVRYTHKLPKFRLEDLLGSASKERQEILHSMVLSKALDWSYEQEWRYLNECGNVLVNLNSKITGIIFGARMPQIHRDTLIEVVNKYHTNVSFKEVRLKSDGFGLEVIDYAPKESTSSSKEQKNIEDKLQLIKFDS</sequence>
<dbReference type="EMBL" id="VIOS01000168">
    <property type="protein sequence ID" value="TQP07886.1"/>
    <property type="molecule type" value="Genomic_DNA"/>
</dbReference>
<dbReference type="InterPro" id="IPR021352">
    <property type="entry name" value="DUF2971"/>
</dbReference>
<protein>
    <submittedName>
        <fullName evidence="1">DUF2971 domain-containing protein</fullName>
    </submittedName>
</protein>
<proteinExistence type="predicted"/>
<organism evidence="1 2">
    <name type="scientific">Vibrio cholerae</name>
    <dbReference type="NCBI Taxonomy" id="666"/>
    <lineage>
        <taxon>Bacteria</taxon>
        <taxon>Pseudomonadati</taxon>
        <taxon>Pseudomonadota</taxon>
        <taxon>Gammaproteobacteria</taxon>
        <taxon>Vibrionales</taxon>
        <taxon>Vibrionaceae</taxon>
        <taxon>Vibrio</taxon>
    </lineage>
</organism>
<dbReference type="Pfam" id="PF11185">
    <property type="entry name" value="DUF2971"/>
    <property type="match status" value="1"/>
</dbReference>
<dbReference type="Proteomes" id="UP000319979">
    <property type="component" value="Unassembled WGS sequence"/>
</dbReference>
<evidence type="ECO:0000313" key="1">
    <source>
        <dbReference type="EMBL" id="TQP07886.1"/>
    </source>
</evidence>
<name>A0A543XQC4_VIBCL</name>
<dbReference type="AlphaFoldDB" id="A0A543XQC4"/>